<name>A0A9N9T294_DIABA</name>
<sequence length="762" mass="86238">MTLDKKRVISVSNYVFTGNVLGKGNFARVEEAVHTKLNVKVAIKIIDINNIKEEYVLKNLYREAKIIAKLNHPCIVSVFETMQRSDNVYYLVTELANGGDLCAFVKRQPNGKLGEKQTKAYARQFSSALSHMHNLKVVHRDLKMENVMLNSLQTQIKIVDFGLSNFWNIDNPLRTHCGSPEYAAPELFVTGKRYGTEVDLWSFGIILYGMLVGQLPFVTCRSTQLSSQEKRKQLITQINKGLNSTHRKSLATFSTDFRSLISQLLVADFSKRMTTKELIVHPWITDKGTKIICTNPIQELDTYEKTKILGKISTALQLQPKVVSKAISHETLGKIGGMYNILKRHCQLKHLQGDGTSKTMQSLTILELANLAKRIENDKAILSNKNTILNFIKKPQSAQPQIIKAECVPKISVGDGERIKQTSSSTSKSPEQLKLTTEKKIQTKIRPNTVQEMINPRRISTSVDDNSRTQPISHQRSAPIDYRSIQCPSLRRKVYSATITNRIYSQFKNSDTKSIPSAKIYEKKDSSVTSAKAEHNFDSSLKNCIQKDSVVREKIKKHLPFLLDKTKDNKTKDGSHSPKSKDKKLYSKMENKRTDDLKTVKKQIINISKSIIKPSTAKKMVAACLSRETCLRPDSSPANIRSKSQQTSKRRPVSRPLHQILEKSLQNNAILSKTVDLKQMKNQQYPKSASSASKERNTISKIIKDFNDPNMASTAYGDYDIRATSSGHRRKLPIYDPIARSIADYVSNNVPGRMYQYPWVKK</sequence>
<organism evidence="6 7">
    <name type="scientific">Diabrotica balteata</name>
    <name type="common">Banded cucumber beetle</name>
    <dbReference type="NCBI Taxonomy" id="107213"/>
    <lineage>
        <taxon>Eukaryota</taxon>
        <taxon>Metazoa</taxon>
        <taxon>Ecdysozoa</taxon>
        <taxon>Arthropoda</taxon>
        <taxon>Hexapoda</taxon>
        <taxon>Insecta</taxon>
        <taxon>Pterygota</taxon>
        <taxon>Neoptera</taxon>
        <taxon>Endopterygota</taxon>
        <taxon>Coleoptera</taxon>
        <taxon>Polyphaga</taxon>
        <taxon>Cucujiformia</taxon>
        <taxon>Chrysomeloidea</taxon>
        <taxon>Chrysomelidae</taxon>
        <taxon>Galerucinae</taxon>
        <taxon>Diabroticina</taxon>
        <taxon>Diabroticites</taxon>
        <taxon>Diabrotica</taxon>
    </lineage>
</organism>
<dbReference type="InterPro" id="IPR000719">
    <property type="entry name" value="Prot_kinase_dom"/>
</dbReference>
<evidence type="ECO:0000256" key="1">
    <source>
        <dbReference type="ARBA" id="ARBA00022741"/>
    </source>
</evidence>
<dbReference type="InterPro" id="IPR011009">
    <property type="entry name" value="Kinase-like_dom_sf"/>
</dbReference>
<dbReference type="GO" id="GO:0005737">
    <property type="term" value="C:cytoplasm"/>
    <property type="evidence" value="ECO:0007669"/>
    <property type="project" value="TreeGrafter"/>
</dbReference>
<feature type="domain" description="Protein kinase" evidence="5">
    <location>
        <begin position="15"/>
        <end position="284"/>
    </location>
</feature>
<dbReference type="Gene3D" id="1.10.510.10">
    <property type="entry name" value="Transferase(Phosphotransferase) domain 1"/>
    <property type="match status" value="1"/>
</dbReference>
<evidence type="ECO:0000313" key="7">
    <source>
        <dbReference type="Proteomes" id="UP001153709"/>
    </source>
</evidence>
<dbReference type="AlphaFoldDB" id="A0A9N9T294"/>
<gene>
    <name evidence="6" type="ORF">DIABBA_LOCUS6196</name>
</gene>
<feature type="compositionally biased region" description="Polar residues" evidence="4">
    <location>
        <begin position="636"/>
        <end position="647"/>
    </location>
</feature>
<dbReference type="PROSITE" id="PS00107">
    <property type="entry name" value="PROTEIN_KINASE_ATP"/>
    <property type="match status" value="1"/>
</dbReference>
<feature type="region of interest" description="Disordered" evidence="4">
    <location>
        <begin position="632"/>
        <end position="654"/>
    </location>
</feature>
<dbReference type="InterPro" id="IPR017441">
    <property type="entry name" value="Protein_kinase_ATP_BS"/>
</dbReference>
<dbReference type="FunFam" id="1.10.510.10:FF:000571">
    <property type="entry name" value="Maternal embryonic leucine zipper kinase"/>
    <property type="match status" value="1"/>
</dbReference>
<dbReference type="PROSITE" id="PS00108">
    <property type="entry name" value="PROTEIN_KINASE_ST"/>
    <property type="match status" value="1"/>
</dbReference>
<reference evidence="6" key="1">
    <citation type="submission" date="2022-01" db="EMBL/GenBank/DDBJ databases">
        <authorList>
            <person name="King R."/>
        </authorList>
    </citation>
    <scope>NUCLEOTIDE SEQUENCE</scope>
</reference>
<keyword evidence="1 3" id="KW-0547">Nucleotide-binding</keyword>
<dbReference type="InterPro" id="IPR008271">
    <property type="entry name" value="Ser/Thr_kinase_AS"/>
</dbReference>
<feature type="binding site" evidence="3">
    <location>
        <position position="44"/>
    </location>
    <ligand>
        <name>ATP</name>
        <dbReference type="ChEBI" id="CHEBI:30616"/>
    </ligand>
</feature>
<evidence type="ECO:0000256" key="3">
    <source>
        <dbReference type="PROSITE-ProRule" id="PRU10141"/>
    </source>
</evidence>
<dbReference type="GO" id="GO:0004674">
    <property type="term" value="F:protein serine/threonine kinase activity"/>
    <property type="evidence" value="ECO:0007669"/>
    <property type="project" value="TreeGrafter"/>
</dbReference>
<evidence type="ECO:0000259" key="5">
    <source>
        <dbReference type="PROSITE" id="PS50011"/>
    </source>
</evidence>
<protein>
    <recommendedName>
        <fullName evidence="5">Protein kinase domain-containing protein</fullName>
    </recommendedName>
</protein>
<dbReference type="GO" id="GO:0035556">
    <property type="term" value="P:intracellular signal transduction"/>
    <property type="evidence" value="ECO:0007669"/>
    <property type="project" value="TreeGrafter"/>
</dbReference>
<dbReference type="EMBL" id="OU898279">
    <property type="protein sequence ID" value="CAG9832744.1"/>
    <property type="molecule type" value="Genomic_DNA"/>
</dbReference>
<evidence type="ECO:0000256" key="2">
    <source>
        <dbReference type="ARBA" id="ARBA00022840"/>
    </source>
</evidence>
<evidence type="ECO:0000256" key="4">
    <source>
        <dbReference type="SAM" id="MobiDB-lite"/>
    </source>
</evidence>
<dbReference type="SUPFAM" id="SSF56112">
    <property type="entry name" value="Protein kinase-like (PK-like)"/>
    <property type="match status" value="1"/>
</dbReference>
<accession>A0A9N9T294</accession>
<dbReference type="PROSITE" id="PS50011">
    <property type="entry name" value="PROTEIN_KINASE_DOM"/>
    <property type="match status" value="1"/>
</dbReference>
<dbReference type="SMART" id="SM00220">
    <property type="entry name" value="S_TKc"/>
    <property type="match status" value="1"/>
</dbReference>
<dbReference type="PANTHER" id="PTHR24346">
    <property type="entry name" value="MAP/MICROTUBULE AFFINITY-REGULATING KINASE"/>
    <property type="match status" value="1"/>
</dbReference>
<evidence type="ECO:0000313" key="6">
    <source>
        <dbReference type="EMBL" id="CAG9832744.1"/>
    </source>
</evidence>
<dbReference type="Pfam" id="PF00069">
    <property type="entry name" value="Pkinase"/>
    <property type="match status" value="1"/>
</dbReference>
<dbReference type="PANTHER" id="PTHR24346:SF79">
    <property type="entry name" value="PROTEIN KINASE DOMAIN-CONTAINING PROTEIN"/>
    <property type="match status" value="1"/>
</dbReference>
<keyword evidence="7" id="KW-1185">Reference proteome</keyword>
<dbReference type="OrthoDB" id="193931at2759"/>
<feature type="region of interest" description="Disordered" evidence="4">
    <location>
        <begin position="566"/>
        <end position="590"/>
    </location>
</feature>
<keyword evidence="2 3" id="KW-0067">ATP-binding</keyword>
<proteinExistence type="predicted"/>
<dbReference type="Proteomes" id="UP001153709">
    <property type="component" value="Chromosome 4"/>
</dbReference>
<dbReference type="GO" id="GO:0005524">
    <property type="term" value="F:ATP binding"/>
    <property type="evidence" value="ECO:0007669"/>
    <property type="project" value="UniProtKB-UniRule"/>
</dbReference>